<feature type="region of interest" description="Disordered" evidence="1">
    <location>
        <begin position="1"/>
        <end position="20"/>
    </location>
</feature>
<keyword evidence="3" id="KW-1185">Reference proteome</keyword>
<dbReference type="EMBL" id="WSZM01000008">
    <property type="protein sequence ID" value="KAF4046978.1"/>
    <property type="molecule type" value="Genomic_DNA"/>
</dbReference>
<protein>
    <submittedName>
        <fullName evidence="2">Uncharacterized protein</fullName>
    </submittedName>
</protein>
<evidence type="ECO:0000313" key="2">
    <source>
        <dbReference type="EMBL" id="KAF4046978.1"/>
    </source>
</evidence>
<evidence type="ECO:0000313" key="3">
    <source>
        <dbReference type="Proteomes" id="UP000602510"/>
    </source>
</evidence>
<dbReference type="Proteomes" id="UP000602510">
    <property type="component" value="Unassembled WGS sequence"/>
</dbReference>
<comment type="caution">
    <text evidence="2">The sequence shown here is derived from an EMBL/GenBank/DDBJ whole genome shotgun (WGS) entry which is preliminary data.</text>
</comment>
<evidence type="ECO:0000256" key="1">
    <source>
        <dbReference type="SAM" id="MobiDB-lite"/>
    </source>
</evidence>
<sequence length="184" mass="19811">MTAQHLAVPTGPTKRGRKKNVSTELWSTDAATALFTARYVTAKDNFKNATNNADIGNVPAVSDPPCLDLMMEHWAPHEGLQNSTLCDNITLEYGEDDEQVEEDTEDQGCRSSKRKNPTANILGLCALAEGAKTFGEAMKSTSSASNDGLHSRDIVAALHRQEAALHLQTSAINALLETLTRGTS</sequence>
<proteinExistence type="predicted"/>
<accession>A0A833T4R6</accession>
<gene>
    <name evidence="2" type="ORF">GN244_ATG00503</name>
</gene>
<organism evidence="2 3">
    <name type="scientific">Phytophthora infestans</name>
    <name type="common">Potato late blight agent</name>
    <name type="synonym">Botrytis infestans</name>
    <dbReference type="NCBI Taxonomy" id="4787"/>
    <lineage>
        <taxon>Eukaryota</taxon>
        <taxon>Sar</taxon>
        <taxon>Stramenopiles</taxon>
        <taxon>Oomycota</taxon>
        <taxon>Peronosporomycetes</taxon>
        <taxon>Peronosporales</taxon>
        <taxon>Peronosporaceae</taxon>
        <taxon>Phytophthora</taxon>
    </lineage>
</organism>
<dbReference type="AlphaFoldDB" id="A0A833T4R6"/>
<reference evidence="2" key="1">
    <citation type="submission" date="2020-04" db="EMBL/GenBank/DDBJ databases">
        <title>Hybrid Assembly of Korean Phytophthora infestans isolates.</title>
        <authorList>
            <person name="Prokchorchik M."/>
            <person name="Lee Y."/>
            <person name="Seo J."/>
            <person name="Cho J.-H."/>
            <person name="Park Y.-E."/>
            <person name="Jang D.-C."/>
            <person name="Im J.-S."/>
            <person name="Choi J.-G."/>
            <person name="Park H.-J."/>
            <person name="Lee G.-B."/>
            <person name="Lee Y.-G."/>
            <person name="Hong S.-Y."/>
            <person name="Cho K."/>
            <person name="Sohn K.H."/>
        </authorList>
    </citation>
    <scope>NUCLEOTIDE SEQUENCE</scope>
    <source>
        <strain evidence="2">KR_1_A1</strain>
    </source>
</reference>
<name>A0A833T4R6_PHYIN</name>